<feature type="compositionally biased region" description="Acidic residues" evidence="1">
    <location>
        <begin position="63"/>
        <end position="73"/>
    </location>
</feature>
<feature type="region of interest" description="Disordered" evidence="1">
    <location>
        <begin position="1098"/>
        <end position="1203"/>
    </location>
</feature>
<feature type="region of interest" description="Disordered" evidence="1">
    <location>
        <begin position="1532"/>
        <end position="1559"/>
    </location>
</feature>
<dbReference type="CDD" id="cd09917">
    <property type="entry name" value="F-box_SF"/>
    <property type="match status" value="1"/>
</dbReference>
<proteinExistence type="predicted"/>
<dbReference type="Pfam" id="PF25422">
    <property type="entry name" value="DUF7892"/>
    <property type="match status" value="1"/>
</dbReference>
<feature type="region of interest" description="Disordered" evidence="1">
    <location>
        <begin position="1647"/>
        <end position="1699"/>
    </location>
</feature>
<dbReference type="STRING" id="576137.A0A1L7WLX9"/>
<accession>A0A1L7WLX9</accession>
<evidence type="ECO:0000313" key="4">
    <source>
        <dbReference type="Proteomes" id="UP000184330"/>
    </source>
</evidence>
<keyword evidence="4" id="KW-1185">Reference proteome</keyword>
<feature type="compositionally biased region" description="Basic and acidic residues" evidence="1">
    <location>
        <begin position="1401"/>
        <end position="1417"/>
    </location>
</feature>
<feature type="compositionally biased region" description="Low complexity" evidence="1">
    <location>
        <begin position="9"/>
        <end position="26"/>
    </location>
</feature>
<reference evidence="3 4" key="1">
    <citation type="submission" date="2016-03" db="EMBL/GenBank/DDBJ databases">
        <authorList>
            <person name="Ploux O."/>
        </authorList>
    </citation>
    <scope>NUCLEOTIDE SEQUENCE [LARGE SCALE GENOMIC DNA]</scope>
    <source>
        <strain evidence="3 4">UAMH 11012</strain>
    </source>
</reference>
<feature type="domain" description="DUF7892" evidence="2">
    <location>
        <begin position="933"/>
        <end position="1090"/>
    </location>
</feature>
<feature type="compositionally biased region" description="Basic and acidic residues" evidence="1">
    <location>
        <begin position="1100"/>
        <end position="1117"/>
    </location>
</feature>
<dbReference type="Proteomes" id="UP000184330">
    <property type="component" value="Unassembled WGS sequence"/>
</dbReference>
<feature type="compositionally biased region" description="Low complexity" evidence="1">
    <location>
        <begin position="919"/>
        <end position="930"/>
    </location>
</feature>
<protein>
    <recommendedName>
        <fullName evidence="2">DUF7892 domain-containing protein</fullName>
    </recommendedName>
</protein>
<sequence>METPGSNISTDSTDSSSADSTSADSTPAQAIPSMSENQNSSTMDKTTIIDNDDSESDISMSADSDDEEGEDTDVAPPQVIEDLQVPENTTLESPDIGETSKKRKFSDAEDTANGIDRNEVGFEVRKRLKPDTALQRNWTAEGRLQEDRSLLPAEIWHHIFTFCPPRVLGILLQVNRSFNAYLDPSSSGSSYEPLSISATKVLTPVSIWRASRSLYNLPTLPTPLLGKSELDMWKLACSTKCQFCGKKRQPNSAPVDPWHPGPGENSVSPIWSFEIRSCGPCLQKQSMKEIDLLLSSSVPSPLLAALPFIFITNQLHVIPSSTLQNGQQQPTGIQVTKHYSTSQIEAIQAKFEDVKVLGSAAVEEWLKGLDGQGQEKKNDAARWEGWELQGGVTRMRNLEAIEAASRLLRTATARSAFTSSTTNGNLPMLQTNSSLPKPPHLPNNSMHPLPMPVHSIIANAGPPRFGSPVQNGFASYTPRQPQVPKHERTKDEVAKLKLARKEEIERRCMLLDPPITAAVLAHMPSFQAAIQIIQPVTDSAWEVLEPRLLSQREEAEQRENDRLAQTRVVQEQERRFQDTQARSDSKDLVDREWDDIQAPLRARIGGYADEIIRDGWNGGGKVSYETSPHFAAEVLMYVRKRFYAETAKDDAAIRATGREPEADPPNGPYTRKLILENMKWVFDTKVKPYTEVHRKELFLCNACEYASKYYGFEGVIQHFAAKHTNALSSGSVVVHWKSEWPEYPPFNPEPSSMTPKPYYSAVPNANVPYSGPPPMQQGYGYGGYQPAPVSAPPQTSNPHGYQENSGAYYGNSQYGEQYSAPQNGSYAPPAVYQDPSAGYQAPQYSVPPPLSVSSGYNDASQGYPQQNYSGQYPSTTHSMYTSPHDTSQYPTTSQEMPVQQQPYVPPSSEYGSSYNQAATYPPTSYTQPPQRTEEYSAQLQDLAKNARQLWSSVGNVKEIPGALKVYTIIHHILQRFRATFQEDPPLSMLVDGLSNNKDMRPVRNVNGLLCKACSLGMVGSTSAPQKKHFSFPQLVNHFHSAHEQGIPHDTMGHIPDWTTDMVDLPDMSKLTSVVNAPGMDDQKLKLLTDALPELVSVPETHAEDSRNGFNGHYEDRAGPSSYPELAPSQDNHEKYYATVERTRPSDRGSAQLDSGEYDPHNPGNVSLNQPPVYKAPRKSWPSGERAFIKEEGPVQRYHPYEDEPRREVYNHAERTYGERRPSSSYGIPVAEYERVVVRDEAPIYLDRQPRYHNPGGVEYRVRREPQALRYEDPEMAPPSREYRVANSQSFQSNREELPLFDERGGLSREAPTRSAEDSTAQHNRIIDVVAQISQHAQQARERQPIREEPVENGSEDGEVRPENGTHPAASRPQPADEASTEAERFLDNFQPGEGTNGAPKTVHEPEHRPTWEADRNGSTRVYQQTLETQRRPREYDEGEPFISSSRRVVNPAVEDEYITHERAPAPRQSRAYAYDDRYVDSVPEPVVRDRSPELVDRRYKLNNVVYRDERQGSSNGTHRTPSRYARYESARLENDRARSRSPVYVKMGPQPGEYRERSPGALPLRQEPIYRARTPHQAHLGEEVAYERPPPPRQEYYRVYADEPRPRAPPQYAEPAYEYVRVADPQGDYMIRRPVRREPEPVYYEDEVYARQPVYESRAPTMPRPERAEPQYEEYDPRQPVPGSGPGPAPAPIRQARYQ</sequence>
<feature type="compositionally biased region" description="Low complexity" evidence="1">
    <location>
        <begin position="894"/>
        <end position="910"/>
    </location>
</feature>
<evidence type="ECO:0000259" key="2">
    <source>
        <dbReference type="Pfam" id="PF25422"/>
    </source>
</evidence>
<gene>
    <name evidence="3" type="ORF">PAC_03665</name>
</gene>
<dbReference type="InterPro" id="IPR036047">
    <property type="entry name" value="F-box-like_dom_sf"/>
</dbReference>
<feature type="compositionally biased region" description="Basic and acidic residues" evidence="1">
    <location>
        <begin position="1293"/>
        <end position="1316"/>
    </location>
</feature>
<name>A0A1L7WLX9_9HELO</name>
<dbReference type="OrthoDB" id="2322499at2759"/>
<feature type="compositionally biased region" description="Polar residues" evidence="1">
    <location>
        <begin position="792"/>
        <end position="825"/>
    </location>
</feature>
<feature type="region of interest" description="Disordered" evidence="1">
    <location>
        <begin position="773"/>
        <end position="935"/>
    </location>
</feature>
<feature type="compositionally biased region" description="Polar residues" evidence="1">
    <location>
        <begin position="32"/>
        <end position="45"/>
    </location>
</feature>
<feature type="compositionally biased region" description="Pro residues" evidence="1">
    <location>
        <begin position="1679"/>
        <end position="1691"/>
    </location>
</feature>
<feature type="compositionally biased region" description="Basic and acidic residues" evidence="1">
    <location>
        <begin position="1186"/>
        <end position="1203"/>
    </location>
</feature>
<dbReference type="InterPro" id="IPR057214">
    <property type="entry name" value="DUF7892"/>
</dbReference>
<evidence type="ECO:0000256" key="1">
    <source>
        <dbReference type="SAM" id="MobiDB-lite"/>
    </source>
</evidence>
<feature type="region of interest" description="Disordered" evidence="1">
    <location>
        <begin position="567"/>
        <end position="586"/>
    </location>
</feature>
<organism evidence="3 4">
    <name type="scientific">Phialocephala subalpina</name>
    <dbReference type="NCBI Taxonomy" id="576137"/>
    <lineage>
        <taxon>Eukaryota</taxon>
        <taxon>Fungi</taxon>
        <taxon>Dikarya</taxon>
        <taxon>Ascomycota</taxon>
        <taxon>Pezizomycotina</taxon>
        <taxon>Leotiomycetes</taxon>
        <taxon>Helotiales</taxon>
        <taxon>Mollisiaceae</taxon>
        <taxon>Phialocephala</taxon>
        <taxon>Phialocephala fortinii species complex</taxon>
    </lineage>
</organism>
<feature type="region of interest" description="Disordered" evidence="1">
    <location>
        <begin position="1269"/>
        <end position="1321"/>
    </location>
</feature>
<dbReference type="SUPFAM" id="SSF81383">
    <property type="entry name" value="F-box domain"/>
    <property type="match status" value="1"/>
</dbReference>
<feature type="compositionally biased region" description="Basic and acidic residues" evidence="1">
    <location>
        <begin position="1338"/>
        <end position="1349"/>
    </location>
</feature>
<dbReference type="EMBL" id="FJOG01000004">
    <property type="protein sequence ID" value="CZR53784.1"/>
    <property type="molecule type" value="Genomic_DNA"/>
</dbReference>
<feature type="region of interest" description="Disordered" evidence="1">
    <location>
        <begin position="1333"/>
        <end position="1438"/>
    </location>
</feature>
<feature type="region of interest" description="Disordered" evidence="1">
    <location>
        <begin position="1"/>
        <end position="109"/>
    </location>
</feature>
<feature type="compositionally biased region" description="Polar residues" evidence="1">
    <location>
        <begin position="1418"/>
        <end position="1427"/>
    </location>
</feature>
<feature type="compositionally biased region" description="Basic and acidic residues" evidence="1">
    <location>
        <begin position="1130"/>
        <end position="1146"/>
    </location>
</feature>
<feature type="compositionally biased region" description="Polar residues" evidence="1">
    <location>
        <begin position="851"/>
        <end position="893"/>
    </location>
</feature>
<evidence type="ECO:0000313" key="3">
    <source>
        <dbReference type="EMBL" id="CZR53784.1"/>
    </source>
</evidence>